<dbReference type="AlphaFoldDB" id="A0A8D8D4E3"/>
<feature type="region of interest" description="Disordered" evidence="1">
    <location>
        <begin position="118"/>
        <end position="148"/>
    </location>
</feature>
<evidence type="ECO:0000313" key="2">
    <source>
        <dbReference type="EMBL" id="CAG6502581.1"/>
    </source>
</evidence>
<evidence type="ECO:0000256" key="1">
    <source>
        <dbReference type="SAM" id="MobiDB-lite"/>
    </source>
</evidence>
<feature type="compositionally biased region" description="Basic residues" evidence="1">
    <location>
        <begin position="123"/>
        <end position="146"/>
    </location>
</feature>
<sequence length="274" mass="31523">MQHLPLEGAVAGGGAVADGICRRRRHVLPVTTKLHLHKHRRTFRLGRDQKWLRQDRSLGYQPSQLCEIPVHPIDSTVCCGQNRAERLQRGVEFLNKLETFFLGDTLWLRHGDLHRSGNSPRVGNKRRIDRRKNPVQRSRSDRRNKRRCDAGQRFVRTLCARWFLLQLKGQLKGGPSGEKVVRKVNILFHLLGTVPLSFFPLEPLPLAVRQPFHQTSGGSSGTELTFKKLVRTLLTLKPDTDRFHRSQPLRNSLYLIRASNLEELLHDILLFLPV</sequence>
<protein>
    <submittedName>
        <fullName evidence="2">(northern house mosquito) hypothetical protein</fullName>
    </submittedName>
</protein>
<dbReference type="EMBL" id="HBUE01250027">
    <property type="protein sequence ID" value="CAG6553821.1"/>
    <property type="molecule type" value="Transcribed_RNA"/>
</dbReference>
<accession>A0A8D8D4E3</accession>
<dbReference type="EMBL" id="HBUE01145178">
    <property type="protein sequence ID" value="CAG6502581.1"/>
    <property type="molecule type" value="Transcribed_RNA"/>
</dbReference>
<proteinExistence type="predicted"/>
<name>A0A8D8D4E3_CULPI</name>
<organism evidence="2">
    <name type="scientific">Culex pipiens</name>
    <name type="common">House mosquito</name>
    <dbReference type="NCBI Taxonomy" id="7175"/>
    <lineage>
        <taxon>Eukaryota</taxon>
        <taxon>Metazoa</taxon>
        <taxon>Ecdysozoa</taxon>
        <taxon>Arthropoda</taxon>
        <taxon>Hexapoda</taxon>
        <taxon>Insecta</taxon>
        <taxon>Pterygota</taxon>
        <taxon>Neoptera</taxon>
        <taxon>Endopterygota</taxon>
        <taxon>Diptera</taxon>
        <taxon>Nematocera</taxon>
        <taxon>Culicoidea</taxon>
        <taxon>Culicidae</taxon>
        <taxon>Culicinae</taxon>
        <taxon>Culicini</taxon>
        <taxon>Culex</taxon>
        <taxon>Culex</taxon>
    </lineage>
</organism>
<reference evidence="2" key="1">
    <citation type="submission" date="2021-05" db="EMBL/GenBank/DDBJ databases">
        <authorList>
            <person name="Alioto T."/>
            <person name="Alioto T."/>
            <person name="Gomez Garrido J."/>
        </authorList>
    </citation>
    <scope>NUCLEOTIDE SEQUENCE</scope>
</reference>